<dbReference type="SUPFAM" id="SSF51735">
    <property type="entry name" value="NAD(P)-binding Rossmann-fold domains"/>
    <property type="match status" value="1"/>
</dbReference>
<dbReference type="PANTHER" id="PTHR43242">
    <property type="entry name" value="NAD(P)-BINDING ROSSMANN-FOLD SUPERFAMILY PROTEIN"/>
    <property type="match status" value="1"/>
</dbReference>
<proteinExistence type="predicted"/>
<keyword evidence="3" id="KW-1185">Reference proteome</keyword>
<accession>A0ABS2JK51</accession>
<dbReference type="Proteomes" id="UP000809587">
    <property type="component" value="Unassembled WGS sequence"/>
</dbReference>
<reference evidence="2 3" key="1">
    <citation type="submission" date="2021-02" db="EMBL/GenBank/DDBJ databases">
        <authorList>
            <person name="Lee D.-H."/>
        </authorList>
    </citation>
    <scope>NUCLEOTIDE SEQUENCE [LARGE SCALE GENOMIC DNA]</scope>
    <source>
        <strain evidence="2 3">MMS20-R2-29</strain>
    </source>
</reference>
<dbReference type="EMBL" id="JAFEUO010000008">
    <property type="protein sequence ID" value="MBM7086178.1"/>
    <property type="molecule type" value="Genomic_DNA"/>
</dbReference>
<sequence length="189" mass="19537">MVGCGCWWWAGAGARLVHLSSDALHGGRPEPYGDDEPPSPVHAYGAAKAAAETAVRAIDPSAVLVRTSLIVGEGSKQIQLCRDALAGRAVLFTDELRCPVDVTDLACAVLELATSSYAGPLNVAGPDAVSRAELGLLVARREGLDPGGMTTATGRSSGLVRPAQVRLDSSRAAGLLRTRLRGVVELLTG</sequence>
<feature type="domain" description="RmlD-like substrate binding" evidence="1">
    <location>
        <begin position="12"/>
        <end position="175"/>
    </location>
</feature>
<dbReference type="InterPro" id="IPR029903">
    <property type="entry name" value="RmlD-like-bd"/>
</dbReference>
<evidence type="ECO:0000313" key="3">
    <source>
        <dbReference type="Proteomes" id="UP000809587"/>
    </source>
</evidence>
<comment type="caution">
    <text evidence="2">The sequence shown here is derived from an EMBL/GenBank/DDBJ whole genome shotgun (WGS) entry which is preliminary data.</text>
</comment>
<evidence type="ECO:0000259" key="1">
    <source>
        <dbReference type="Pfam" id="PF04321"/>
    </source>
</evidence>
<dbReference type="PANTHER" id="PTHR43242:SF1">
    <property type="entry name" value="NAD(P)-BINDING ROSSMANN-FOLD SUPERFAMILY PROTEIN"/>
    <property type="match status" value="1"/>
</dbReference>
<dbReference type="InterPro" id="IPR036291">
    <property type="entry name" value="NAD(P)-bd_dom_sf"/>
</dbReference>
<name>A0ABS2JK51_9ACTN</name>
<organism evidence="2 3">
    <name type="scientific">Micromonospora humidisoli</name>
    <dbReference type="NCBI Taxonomy" id="2807622"/>
    <lineage>
        <taxon>Bacteria</taxon>
        <taxon>Bacillati</taxon>
        <taxon>Actinomycetota</taxon>
        <taxon>Actinomycetes</taxon>
        <taxon>Micromonosporales</taxon>
        <taxon>Micromonosporaceae</taxon>
        <taxon>Micromonospora</taxon>
    </lineage>
</organism>
<gene>
    <name evidence="2" type="ORF">JQN84_26990</name>
</gene>
<dbReference type="Pfam" id="PF04321">
    <property type="entry name" value="RmlD_sub_bind"/>
    <property type="match status" value="1"/>
</dbReference>
<protein>
    <submittedName>
        <fullName evidence="2">Sugar nucleotide-binding protein</fullName>
    </submittedName>
</protein>
<dbReference type="Gene3D" id="3.40.50.720">
    <property type="entry name" value="NAD(P)-binding Rossmann-like Domain"/>
    <property type="match status" value="1"/>
</dbReference>
<evidence type="ECO:0000313" key="2">
    <source>
        <dbReference type="EMBL" id="MBM7086178.1"/>
    </source>
</evidence>